<evidence type="ECO:0000256" key="2">
    <source>
        <dbReference type="SAM" id="SignalP"/>
    </source>
</evidence>
<evidence type="ECO:0000313" key="4">
    <source>
        <dbReference type="Proteomes" id="UP001589896"/>
    </source>
</evidence>
<gene>
    <name evidence="3" type="ORF">ACFFGH_34140</name>
</gene>
<keyword evidence="2" id="KW-0732">Signal</keyword>
<keyword evidence="4" id="KW-1185">Reference proteome</keyword>
<dbReference type="Proteomes" id="UP001589896">
    <property type="component" value="Unassembled WGS sequence"/>
</dbReference>
<organism evidence="3 4">
    <name type="scientific">Lysobacter korlensis</name>
    <dbReference type="NCBI Taxonomy" id="553636"/>
    <lineage>
        <taxon>Bacteria</taxon>
        <taxon>Pseudomonadati</taxon>
        <taxon>Pseudomonadota</taxon>
        <taxon>Gammaproteobacteria</taxon>
        <taxon>Lysobacterales</taxon>
        <taxon>Lysobacteraceae</taxon>
        <taxon>Lysobacter</taxon>
    </lineage>
</organism>
<reference evidence="3 4" key="1">
    <citation type="submission" date="2024-09" db="EMBL/GenBank/DDBJ databases">
        <authorList>
            <person name="Sun Q."/>
            <person name="Mori K."/>
        </authorList>
    </citation>
    <scope>NUCLEOTIDE SEQUENCE [LARGE SCALE GENOMIC DNA]</scope>
    <source>
        <strain evidence="3 4">KCTC 23076</strain>
    </source>
</reference>
<dbReference type="EMBL" id="JBHLTG010000026">
    <property type="protein sequence ID" value="MFC0682896.1"/>
    <property type="molecule type" value="Genomic_DNA"/>
</dbReference>
<feature type="chain" id="PRO_5047066662" evidence="2">
    <location>
        <begin position="20"/>
        <end position="166"/>
    </location>
</feature>
<protein>
    <submittedName>
        <fullName evidence="3">Uncharacterized protein</fullName>
    </submittedName>
</protein>
<sequence length="166" mass="17466">MKTLLLSGFLSAASAASHAPPPLPWHVVAYIGFEEAPEYDVGANERWLRQNSLQIEGSTVKLHKQIVACIGGRLFSVEGDGGADFYEGQLSGSLQSGTVVLTYQGCDGCLPSRPAPAPQTLPIRLVAPGAVVLGGIRYSRAVTPYPEQCPLPPNNSSKPTPLRGAA</sequence>
<feature type="region of interest" description="Disordered" evidence="1">
    <location>
        <begin position="147"/>
        <end position="166"/>
    </location>
</feature>
<name>A0ABV6S0Z1_9GAMM</name>
<proteinExistence type="predicted"/>
<comment type="caution">
    <text evidence="3">The sequence shown here is derived from an EMBL/GenBank/DDBJ whole genome shotgun (WGS) entry which is preliminary data.</text>
</comment>
<dbReference type="RefSeq" id="WP_386677362.1">
    <property type="nucleotide sequence ID" value="NZ_JBHLTG010000026.1"/>
</dbReference>
<evidence type="ECO:0000256" key="1">
    <source>
        <dbReference type="SAM" id="MobiDB-lite"/>
    </source>
</evidence>
<feature type="signal peptide" evidence="2">
    <location>
        <begin position="1"/>
        <end position="19"/>
    </location>
</feature>
<accession>A0ABV6S0Z1</accession>
<evidence type="ECO:0000313" key="3">
    <source>
        <dbReference type="EMBL" id="MFC0682896.1"/>
    </source>
</evidence>